<evidence type="ECO:0000313" key="18">
    <source>
        <dbReference type="Proteomes" id="UP000005240"/>
    </source>
</evidence>
<keyword evidence="6" id="KW-0349">Heme</keyword>
<dbReference type="AlphaFoldDB" id="A0A180GRW1"/>
<protein>
    <submittedName>
        <fullName evidence="17">CFEM domain-containing protein</fullName>
    </submittedName>
</protein>
<evidence type="ECO:0000256" key="2">
    <source>
        <dbReference type="ARBA" id="ARBA00004613"/>
    </source>
</evidence>
<feature type="region of interest" description="Disordered" evidence="14">
    <location>
        <begin position="24"/>
        <end position="57"/>
    </location>
</feature>
<evidence type="ECO:0000313" key="16">
    <source>
        <dbReference type="EMBL" id="OAV95567.1"/>
    </source>
</evidence>
<evidence type="ECO:0000256" key="8">
    <source>
        <dbReference type="ARBA" id="ARBA00022729"/>
    </source>
</evidence>
<keyword evidence="18" id="KW-1185">Reference proteome</keyword>
<dbReference type="PANTHER" id="PTHR37928:SF2">
    <property type="entry name" value="GPI ANCHORED CFEM DOMAIN PROTEIN (AFU_ORTHOLOGUE AFUA_6G10580)"/>
    <property type="match status" value="1"/>
</dbReference>
<proteinExistence type="inferred from homology"/>
<reference evidence="16" key="2">
    <citation type="submission" date="2016-05" db="EMBL/GenBank/DDBJ databases">
        <title>Comparative analysis highlights variable genome content of wheat rusts and divergence of the mating loci.</title>
        <authorList>
            <person name="Cuomo C.A."/>
            <person name="Bakkeren G."/>
            <person name="Szabo L."/>
            <person name="Khalil H."/>
            <person name="Joly D."/>
            <person name="Goldberg J."/>
            <person name="Young S."/>
            <person name="Zeng Q."/>
            <person name="Fellers J."/>
        </authorList>
    </citation>
    <scope>NUCLEOTIDE SEQUENCE [LARGE SCALE GENOMIC DNA]</scope>
    <source>
        <strain evidence="16">1-1 BBBD Race 1</strain>
    </source>
</reference>
<keyword evidence="7" id="KW-0479">Metal-binding</keyword>
<comment type="similarity">
    <text evidence="3">Belongs to the RBT5 family.</text>
</comment>
<dbReference type="Pfam" id="PF05730">
    <property type="entry name" value="CFEM"/>
    <property type="match status" value="1"/>
</dbReference>
<evidence type="ECO:0000256" key="5">
    <source>
        <dbReference type="ARBA" id="ARBA00022525"/>
    </source>
</evidence>
<keyword evidence="10" id="KW-0472">Membrane</keyword>
<dbReference type="GO" id="GO:0005886">
    <property type="term" value="C:plasma membrane"/>
    <property type="evidence" value="ECO:0007669"/>
    <property type="project" value="UniProtKB-SubCell"/>
</dbReference>
<keyword evidence="13" id="KW-0449">Lipoprotein</keyword>
<keyword evidence="11" id="KW-1015">Disulfide bond</keyword>
<keyword evidence="5" id="KW-0964">Secreted</keyword>
<evidence type="ECO:0000256" key="7">
    <source>
        <dbReference type="ARBA" id="ARBA00022723"/>
    </source>
</evidence>
<evidence type="ECO:0000256" key="6">
    <source>
        <dbReference type="ARBA" id="ARBA00022617"/>
    </source>
</evidence>
<evidence type="ECO:0000256" key="12">
    <source>
        <dbReference type="ARBA" id="ARBA00023180"/>
    </source>
</evidence>
<name>A0A180GRW1_PUCT1</name>
<dbReference type="GO" id="GO:0046872">
    <property type="term" value="F:metal ion binding"/>
    <property type="evidence" value="ECO:0007669"/>
    <property type="project" value="UniProtKB-KW"/>
</dbReference>
<sequence>MGASLLGEVLRYRALRVAGCAHPAADSPARSGHLHTPEHPTKTNSPPPTPNPPPPSTTMLTIQAITAHAILALACLALACLAPAASAQDTSGLPACAQNCLAASLRSSARSCAPTDFACLCRNSEFVAASDSCYSTSCSAGELAAAQEWGVKSCAAAGIQITLNGANNTSTGTNTVPLNNTSTPARPNAAPALSAEAGKLLAMGTACLSSFLIVA</sequence>
<evidence type="ECO:0000313" key="17">
    <source>
        <dbReference type="EnsemblFungi" id="PTTG_08490-t43_1-p1"/>
    </source>
</evidence>
<gene>
    <name evidence="16" type="ORF">PTTG_08490</name>
</gene>
<dbReference type="PANTHER" id="PTHR37928">
    <property type="entry name" value="CFEM DOMAIN PROTEIN (AFU_ORTHOLOGUE AFUA_6G14090)"/>
    <property type="match status" value="1"/>
</dbReference>
<dbReference type="Proteomes" id="UP000005240">
    <property type="component" value="Unassembled WGS sequence"/>
</dbReference>
<evidence type="ECO:0000256" key="3">
    <source>
        <dbReference type="ARBA" id="ARBA00010031"/>
    </source>
</evidence>
<reference evidence="16" key="1">
    <citation type="submission" date="2009-11" db="EMBL/GenBank/DDBJ databases">
        <authorList>
            <consortium name="The Broad Institute Genome Sequencing Platform"/>
            <person name="Ward D."/>
            <person name="Feldgarden M."/>
            <person name="Earl A."/>
            <person name="Young S.K."/>
            <person name="Zeng Q."/>
            <person name="Koehrsen M."/>
            <person name="Alvarado L."/>
            <person name="Berlin A."/>
            <person name="Bochicchio J."/>
            <person name="Borenstein D."/>
            <person name="Chapman S.B."/>
            <person name="Chen Z."/>
            <person name="Engels R."/>
            <person name="Freedman E."/>
            <person name="Gellesch M."/>
            <person name="Goldberg J."/>
            <person name="Griggs A."/>
            <person name="Gujja S."/>
            <person name="Heilman E."/>
            <person name="Heiman D."/>
            <person name="Hepburn T."/>
            <person name="Howarth C."/>
            <person name="Jen D."/>
            <person name="Larson L."/>
            <person name="Lewis B."/>
            <person name="Mehta T."/>
            <person name="Park D."/>
            <person name="Pearson M."/>
            <person name="Roberts A."/>
            <person name="Saif S."/>
            <person name="Shea T."/>
            <person name="Shenoy N."/>
            <person name="Sisk P."/>
            <person name="Stolte C."/>
            <person name="Sykes S."/>
            <person name="Thomson T."/>
            <person name="Walk T."/>
            <person name="White J."/>
            <person name="Yandava C."/>
            <person name="Izard J."/>
            <person name="Baranova O.V."/>
            <person name="Blanton J.M."/>
            <person name="Tanner A.C."/>
            <person name="Dewhirst F.E."/>
            <person name="Haas B."/>
            <person name="Nusbaum C."/>
            <person name="Birren B."/>
        </authorList>
    </citation>
    <scope>NUCLEOTIDE SEQUENCE [LARGE SCALE GENOMIC DNA]</scope>
    <source>
        <strain evidence="16">1-1 BBBD Race 1</strain>
    </source>
</reference>
<evidence type="ECO:0000259" key="15">
    <source>
        <dbReference type="PROSITE" id="PS52012"/>
    </source>
</evidence>
<evidence type="ECO:0000256" key="9">
    <source>
        <dbReference type="ARBA" id="ARBA00023004"/>
    </source>
</evidence>
<dbReference type="OrthoDB" id="3065412at2759"/>
<dbReference type="InterPro" id="IPR051735">
    <property type="entry name" value="CFEM_domain"/>
</dbReference>
<reference evidence="17 18" key="3">
    <citation type="journal article" date="2017" name="G3 (Bethesda)">
        <title>Comparative analysis highlights variable genome content of wheat rusts and divergence of the mating loci.</title>
        <authorList>
            <person name="Cuomo C.A."/>
            <person name="Bakkeren G."/>
            <person name="Khalil H.B."/>
            <person name="Panwar V."/>
            <person name="Joly D."/>
            <person name="Linning R."/>
            <person name="Sakthikumar S."/>
            <person name="Song X."/>
            <person name="Adiconis X."/>
            <person name="Fan L."/>
            <person name="Goldberg J.M."/>
            <person name="Levin J.Z."/>
            <person name="Young S."/>
            <person name="Zeng Q."/>
            <person name="Anikster Y."/>
            <person name="Bruce M."/>
            <person name="Wang M."/>
            <person name="Yin C."/>
            <person name="McCallum B."/>
            <person name="Szabo L.J."/>
            <person name="Hulbert S."/>
            <person name="Chen X."/>
            <person name="Fellers J.P."/>
        </authorList>
    </citation>
    <scope>NUCLEOTIDE SEQUENCE</scope>
    <source>
        <strain evidence="18">Isolate 1-1 / race 1 (BBBD)</strain>
        <strain evidence="17">isolate 1-1 / race 1 (BBBD)</strain>
    </source>
</reference>
<evidence type="ECO:0000256" key="10">
    <source>
        <dbReference type="ARBA" id="ARBA00023136"/>
    </source>
</evidence>
<keyword evidence="8" id="KW-0732">Signal</keyword>
<dbReference type="PROSITE" id="PS52012">
    <property type="entry name" value="CFEM"/>
    <property type="match status" value="1"/>
</dbReference>
<dbReference type="GO" id="GO:0005576">
    <property type="term" value="C:extracellular region"/>
    <property type="evidence" value="ECO:0007669"/>
    <property type="project" value="UniProtKB-SubCell"/>
</dbReference>
<evidence type="ECO:0000256" key="13">
    <source>
        <dbReference type="ARBA" id="ARBA00023288"/>
    </source>
</evidence>
<dbReference type="VEuPathDB" id="FungiDB:PTTG_08490"/>
<keyword evidence="9" id="KW-0408">Iron</keyword>
<evidence type="ECO:0000256" key="4">
    <source>
        <dbReference type="ARBA" id="ARBA00022475"/>
    </source>
</evidence>
<accession>A0A180GRW1</accession>
<dbReference type="EMBL" id="ADAS02000027">
    <property type="protein sequence ID" value="OAV95567.1"/>
    <property type="molecule type" value="Genomic_DNA"/>
</dbReference>
<evidence type="ECO:0000256" key="14">
    <source>
        <dbReference type="SAM" id="MobiDB-lite"/>
    </source>
</evidence>
<keyword evidence="12" id="KW-0325">Glycoprotein</keyword>
<comment type="subcellular location">
    <subcellularLocation>
        <location evidence="1">Cell membrane</location>
        <topology evidence="1">Lipid-anchor</topology>
        <topology evidence="1">GPI-anchor</topology>
    </subcellularLocation>
    <subcellularLocation>
        <location evidence="2">Secreted</location>
    </subcellularLocation>
</comment>
<dbReference type="InterPro" id="IPR008427">
    <property type="entry name" value="Extracellular_membr_CFEM_dom"/>
</dbReference>
<reference evidence="17" key="4">
    <citation type="submission" date="2025-05" db="UniProtKB">
        <authorList>
            <consortium name="EnsemblFungi"/>
        </authorList>
    </citation>
    <scope>IDENTIFICATION</scope>
    <source>
        <strain evidence="17">isolate 1-1 / race 1 (BBBD)</strain>
    </source>
</reference>
<dbReference type="EnsemblFungi" id="PTTG_08490-t43_1">
    <property type="protein sequence ID" value="PTTG_08490-t43_1-p1"/>
    <property type="gene ID" value="PTTG_08490"/>
</dbReference>
<evidence type="ECO:0000256" key="1">
    <source>
        <dbReference type="ARBA" id="ARBA00004609"/>
    </source>
</evidence>
<keyword evidence="4" id="KW-1003">Cell membrane</keyword>
<organism evidence="16">
    <name type="scientific">Puccinia triticina (isolate 1-1 / race 1 (BBBD))</name>
    <name type="common">Brown leaf rust fungus</name>
    <dbReference type="NCBI Taxonomy" id="630390"/>
    <lineage>
        <taxon>Eukaryota</taxon>
        <taxon>Fungi</taxon>
        <taxon>Dikarya</taxon>
        <taxon>Basidiomycota</taxon>
        <taxon>Pucciniomycotina</taxon>
        <taxon>Pucciniomycetes</taxon>
        <taxon>Pucciniales</taxon>
        <taxon>Pucciniaceae</taxon>
        <taxon>Puccinia</taxon>
    </lineage>
</organism>
<feature type="compositionally biased region" description="Pro residues" evidence="14">
    <location>
        <begin position="45"/>
        <end position="56"/>
    </location>
</feature>
<evidence type="ECO:0000256" key="11">
    <source>
        <dbReference type="ARBA" id="ARBA00023157"/>
    </source>
</evidence>
<feature type="domain" description="CFEM" evidence="15">
    <location>
        <begin position="68"/>
        <end position="181"/>
    </location>
</feature>
<dbReference type="SMART" id="SM00747">
    <property type="entry name" value="CFEM"/>
    <property type="match status" value="1"/>
</dbReference>